<evidence type="ECO:0000256" key="3">
    <source>
        <dbReference type="ARBA" id="ARBA00022989"/>
    </source>
</evidence>
<dbReference type="Pfam" id="PF01988">
    <property type="entry name" value="VIT1"/>
    <property type="match status" value="1"/>
</dbReference>
<keyword evidence="2 5" id="KW-0812">Transmembrane</keyword>
<sequence>MNYTSHTEPHFSGRNNWLRAGILGANDGLISTASLMMGIAATNPHTSTLLLTGTAALIGGAISMAAGEYVSVSGQSDTEKADLHKEHNELKNHPERELQELIEIYRRRGLNQQLAQQVAQALTRHNALEAHARDEIGITETMQAKPFQAAAASATAFCIGAILPLAISIISSPSTVIPALAISTVTGLALLGYSAAKLGGAPTIPAIIRTTLWGIFALTCTGLIGYFFDTAN</sequence>
<dbReference type="PANTHER" id="PTHR31851">
    <property type="entry name" value="FE(2+)/MN(2+) TRANSPORTER PCL1"/>
    <property type="match status" value="1"/>
</dbReference>
<keyword evidence="7" id="KW-1185">Reference proteome</keyword>
<evidence type="ECO:0000256" key="2">
    <source>
        <dbReference type="ARBA" id="ARBA00022692"/>
    </source>
</evidence>
<dbReference type="RefSeq" id="WP_004284802.1">
    <property type="nucleotide sequence ID" value="NZ_CAUJRG010000016.1"/>
</dbReference>
<dbReference type="GO" id="GO:0030026">
    <property type="term" value="P:intracellular manganese ion homeostasis"/>
    <property type="evidence" value="ECO:0007669"/>
    <property type="project" value="InterPro"/>
</dbReference>
<dbReference type="GO" id="GO:0012505">
    <property type="term" value="C:endomembrane system"/>
    <property type="evidence" value="ECO:0007669"/>
    <property type="project" value="UniProtKB-SubCell"/>
</dbReference>
<dbReference type="EMBL" id="LR134533">
    <property type="protein sequence ID" value="VEJ51958.1"/>
    <property type="molecule type" value="Genomic_DNA"/>
</dbReference>
<dbReference type="AlphaFoldDB" id="A0A3S4ZAJ1"/>
<name>A0A3S4ZAJ1_9NEIS</name>
<evidence type="ECO:0000313" key="7">
    <source>
        <dbReference type="Proteomes" id="UP000272771"/>
    </source>
</evidence>
<reference evidence="6 7" key="1">
    <citation type="submission" date="2018-12" db="EMBL/GenBank/DDBJ databases">
        <authorList>
            <consortium name="Pathogen Informatics"/>
        </authorList>
    </citation>
    <scope>NUCLEOTIDE SEQUENCE [LARGE SCALE GENOMIC DNA]</scope>
    <source>
        <strain evidence="6 7">NCTC12742</strain>
    </source>
</reference>
<dbReference type="OrthoDB" id="9789677at2"/>
<protein>
    <submittedName>
        <fullName evidence="6">VIT family</fullName>
    </submittedName>
</protein>
<feature type="transmembrane region" description="Helical" evidence="5">
    <location>
        <begin position="176"/>
        <end position="195"/>
    </location>
</feature>
<keyword evidence="3 5" id="KW-1133">Transmembrane helix</keyword>
<keyword evidence="4 5" id="KW-0472">Membrane</keyword>
<proteinExistence type="predicted"/>
<organism evidence="6 7">
    <name type="scientific">Neisseria weaveri</name>
    <dbReference type="NCBI Taxonomy" id="28091"/>
    <lineage>
        <taxon>Bacteria</taxon>
        <taxon>Pseudomonadati</taxon>
        <taxon>Pseudomonadota</taxon>
        <taxon>Betaproteobacteria</taxon>
        <taxon>Neisseriales</taxon>
        <taxon>Neisseriaceae</taxon>
        <taxon>Neisseria</taxon>
    </lineage>
</organism>
<feature type="transmembrane region" description="Helical" evidence="5">
    <location>
        <begin position="149"/>
        <end position="170"/>
    </location>
</feature>
<accession>A0A3S4ZAJ1</accession>
<evidence type="ECO:0000256" key="1">
    <source>
        <dbReference type="ARBA" id="ARBA00004127"/>
    </source>
</evidence>
<evidence type="ECO:0000313" key="6">
    <source>
        <dbReference type="EMBL" id="VEJ51958.1"/>
    </source>
</evidence>
<dbReference type="InterPro" id="IPR008217">
    <property type="entry name" value="Ccc1_fam"/>
</dbReference>
<dbReference type="GO" id="GO:0005384">
    <property type="term" value="F:manganese ion transmembrane transporter activity"/>
    <property type="evidence" value="ECO:0007669"/>
    <property type="project" value="InterPro"/>
</dbReference>
<feature type="transmembrane region" description="Helical" evidence="5">
    <location>
        <begin position="207"/>
        <end position="228"/>
    </location>
</feature>
<dbReference type="KEGG" id="nwe:SAMEA3174300_0427"/>
<dbReference type="Proteomes" id="UP000272771">
    <property type="component" value="Chromosome"/>
</dbReference>
<evidence type="ECO:0000256" key="5">
    <source>
        <dbReference type="SAM" id="Phobius"/>
    </source>
</evidence>
<comment type="subcellular location">
    <subcellularLocation>
        <location evidence="1">Endomembrane system</location>
        <topology evidence="1">Multi-pass membrane protein</topology>
    </subcellularLocation>
</comment>
<gene>
    <name evidence="6" type="ORF">NCTC12742_01870</name>
</gene>
<evidence type="ECO:0000256" key="4">
    <source>
        <dbReference type="ARBA" id="ARBA00023136"/>
    </source>
</evidence>
<dbReference type="CDD" id="cd02432">
    <property type="entry name" value="Nodulin-21_like_1"/>
    <property type="match status" value="1"/>
</dbReference>